<dbReference type="Proteomes" id="UP000019140">
    <property type="component" value="Unassembled WGS sequence"/>
</dbReference>
<accession>W4LZC6</accession>
<name>W4LZC6_9BACT</name>
<dbReference type="AlphaFoldDB" id="W4LZC6"/>
<evidence type="ECO:0000256" key="1">
    <source>
        <dbReference type="ARBA" id="ARBA00009199"/>
    </source>
</evidence>
<dbReference type="InterPro" id="IPR023631">
    <property type="entry name" value="Amidase_dom"/>
</dbReference>
<feature type="domain" description="Amidase" evidence="2">
    <location>
        <begin position="27"/>
        <end position="448"/>
    </location>
</feature>
<dbReference type="PATRIC" id="fig|1429439.4.peg.5684"/>
<dbReference type="EMBL" id="AZHX01001434">
    <property type="protein sequence ID" value="ETX03439.1"/>
    <property type="molecule type" value="Genomic_DNA"/>
</dbReference>
<dbReference type="PANTHER" id="PTHR11895:SF7">
    <property type="entry name" value="GLUTAMYL-TRNA(GLN) AMIDOTRANSFERASE SUBUNIT A, MITOCHONDRIAL"/>
    <property type="match status" value="1"/>
</dbReference>
<comment type="caution">
    <text evidence="3">The sequence shown here is derived from an EMBL/GenBank/DDBJ whole genome shotgun (WGS) entry which is preliminary data.</text>
</comment>
<dbReference type="SUPFAM" id="SSF75304">
    <property type="entry name" value="Amidase signature (AS) enzymes"/>
    <property type="match status" value="1"/>
</dbReference>
<gene>
    <name evidence="3" type="ORF">ETSY2_33510</name>
</gene>
<dbReference type="InterPro" id="IPR036928">
    <property type="entry name" value="AS_sf"/>
</dbReference>
<organism evidence="3 4">
    <name type="scientific">Candidatus Entotheonella gemina</name>
    <dbReference type="NCBI Taxonomy" id="1429439"/>
    <lineage>
        <taxon>Bacteria</taxon>
        <taxon>Pseudomonadati</taxon>
        <taxon>Nitrospinota/Tectimicrobiota group</taxon>
        <taxon>Candidatus Tectimicrobiota</taxon>
        <taxon>Candidatus Entotheonellia</taxon>
        <taxon>Candidatus Entotheonellales</taxon>
        <taxon>Candidatus Entotheonellaceae</taxon>
        <taxon>Candidatus Entotheonella</taxon>
    </lineage>
</organism>
<evidence type="ECO:0000313" key="3">
    <source>
        <dbReference type="EMBL" id="ETX03439.1"/>
    </source>
</evidence>
<protein>
    <submittedName>
        <fullName evidence="3">Amidase</fullName>
    </submittedName>
</protein>
<dbReference type="Pfam" id="PF01425">
    <property type="entry name" value="Amidase"/>
    <property type="match status" value="1"/>
</dbReference>
<dbReference type="HOGENOM" id="CLU_009600_0_3_7"/>
<dbReference type="PANTHER" id="PTHR11895">
    <property type="entry name" value="TRANSAMIDASE"/>
    <property type="match status" value="1"/>
</dbReference>
<evidence type="ECO:0000259" key="2">
    <source>
        <dbReference type="Pfam" id="PF01425"/>
    </source>
</evidence>
<evidence type="ECO:0000313" key="4">
    <source>
        <dbReference type="Proteomes" id="UP000019140"/>
    </source>
</evidence>
<keyword evidence="4" id="KW-1185">Reference proteome</keyword>
<dbReference type="Gene3D" id="3.90.1300.10">
    <property type="entry name" value="Amidase signature (AS) domain"/>
    <property type="match status" value="1"/>
</dbReference>
<proteinExistence type="inferred from homology"/>
<reference evidence="3 4" key="1">
    <citation type="journal article" date="2014" name="Nature">
        <title>An environmental bacterial taxon with a large and distinct metabolic repertoire.</title>
        <authorList>
            <person name="Wilson M.C."/>
            <person name="Mori T."/>
            <person name="Ruckert C."/>
            <person name="Uria A.R."/>
            <person name="Helf M.J."/>
            <person name="Takada K."/>
            <person name="Gernert C."/>
            <person name="Steffens U.A."/>
            <person name="Heycke N."/>
            <person name="Schmitt S."/>
            <person name="Rinke C."/>
            <person name="Helfrich E.J."/>
            <person name="Brachmann A.O."/>
            <person name="Gurgui C."/>
            <person name="Wakimoto T."/>
            <person name="Kracht M."/>
            <person name="Crusemann M."/>
            <person name="Hentschel U."/>
            <person name="Abe I."/>
            <person name="Matsunaga S."/>
            <person name="Kalinowski J."/>
            <person name="Takeyama H."/>
            <person name="Piel J."/>
        </authorList>
    </citation>
    <scope>NUCLEOTIDE SEQUENCE [LARGE SCALE GENOMIC DNA]</scope>
    <source>
        <strain evidence="4">TSY2</strain>
    </source>
</reference>
<comment type="similarity">
    <text evidence="1">Belongs to the amidase family.</text>
</comment>
<sequence>MLPNVIFTSIRELGERLRTGALSPIALTQLFLERLETLGPHYNAVVTTTRDRAMAQAQWAEAEIASGHYRGPLHGIPYGAKDLIATSGGIPTTWGAAPFRNQTFDDDATVIQKLEASGAILVAKLAMVELAGGMGYFQPHASFTGPCRNPWNPNTWSGGSSSGSGAAVSGGLVPFAIGSETFGSILSPANNCGVAGLRPTYGRVSRFGAMALCWTLDKLGPLCLTADDCGLVLDAIAGPDPADPTASQQVFTYDAEPVGRRFKLGVPTGITDEVEEYARRHFEQALEVLSEVATIDTVSLPDLPYEAITRTILAAEAASAFDEFIDRGQAAELTAPEDHYGPYARTAILATDYIRALRLRGRMARDIDALFEGSSGFDALLGPSRWTPATGIDENFRSPVHGNAPDVLGAIGNGAGLPAISVPNGFTPQGLPTGIQFMGRAYAENTVLAIARAYQGLTDWHQRHPPHPS</sequence>
<dbReference type="GO" id="GO:0003824">
    <property type="term" value="F:catalytic activity"/>
    <property type="evidence" value="ECO:0007669"/>
    <property type="project" value="InterPro"/>
</dbReference>
<dbReference type="InterPro" id="IPR000120">
    <property type="entry name" value="Amidase"/>
</dbReference>